<organism evidence="6 8">
    <name type="scientific">Yarrowia lipolytica</name>
    <name type="common">Candida lipolytica</name>
    <dbReference type="NCBI Taxonomy" id="4952"/>
    <lineage>
        <taxon>Eukaryota</taxon>
        <taxon>Fungi</taxon>
        <taxon>Dikarya</taxon>
        <taxon>Ascomycota</taxon>
        <taxon>Saccharomycotina</taxon>
        <taxon>Dipodascomycetes</taxon>
        <taxon>Dipodascales</taxon>
        <taxon>Dipodascales incertae sedis</taxon>
        <taxon>Yarrowia</taxon>
    </lineage>
</organism>
<accession>A0A1D8NPK8</accession>
<evidence type="ECO:0000256" key="2">
    <source>
        <dbReference type="ARBA" id="ARBA00022454"/>
    </source>
</evidence>
<keyword evidence="3" id="KW-0779">Telomere</keyword>
<dbReference type="AlphaFoldDB" id="A0A1D8NPK8"/>
<dbReference type="VEuPathDB" id="FungiDB:YALI0_F22583g"/>
<dbReference type="Proteomes" id="UP000182444">
    <property type="component" value="Chromosome 1F"/>
</dbReference>
<dbReference type="Pfam" id="PF10451">
    <property type="entry name" value="Stn1"/>
    <property type="match status" value="1"/>
</dbReference>
<evidence type="ECO:0000313" key="6">
    <source>
        <dbReference type="EMBL" id="AOW07571.1"/>
    </source>
</evidence>
<dbReference type="GO" id="GO:0000781">
    <property type="term" value="C:chromosome, telomeric region"/>
    <property type="evidence" value="ECO:0007669"/>
    <property type="project" value="UniProtKB-SubCell"/>
</dbReference>
<proteinExistence type="predicted"/>
<comment type="subcellular location">
    <subcellularLocation>
        <location evidence="1">Chromosome</location>
        <location evidence="1">Telomere</location>
    </subcellularLocation>
</comment>
<sequence>MSLDRSKYYGHWVPLSCYDIQRLDRKAVSRSESNTRKNYASRLIHFYKTHPITHIRLTGSVMSVDVRTINNDIHGKLSVSLEVDDGSGETVVASFLWRGDMGSVKAHYDKLLHKTVSVRGTPFTRFWNEGKVVSLDLKSVDLLDFAGEMEAIDNRMYTLEQLNLSPAFDYTHELPEEEQADVKFLDYEVMSFKNAVSFTDVEKAVIVEDKNGGKVQGKEQKDKKEKGTGAEHKGDTEELGRKDNEREKDKGAIEEVAEVQDHPQYPNLAQLFRLPSAGKAQKTVQLPDEVIVIEEDEDSQDMVDKTNRHGESNGHSEIERHTDLAEVIDVEEIDILEQELDEPVTEQTPEKTSVKFTRQVAGQSTEKSERTDHNNNSLEAVTIEPPADTGGHVEVLSSDSDIQFGIMNKFILGKSSSPDGGASTSSSPIVVEFSSSNSKDGSQSQEFQIIKKLPKSAKKPSSEPSTHPTPQKTKITPTKSCPKFKYTDFPALKRRRYTPDTA</sequence>
<evidence type="ECO:0000256" key="1">
    <source>
        <dbReference type="ARBA" id="ARBA00004574"/>
    </source>
</evidence>
<evidence type="ECO:0000259" key="5">
    <source>
        <dbReference type="Pfam" id="PF10451"/>
    </source>
</evidence>
<dbReference type="InterPro" id="IPR018856">
    <property type="entry name" value="Stn1_N"/>
</dbReference>
<feature type="compositionally biased region" description="Polar residues" evidence="4">
    <location>
        <begin position="354"/>
        <end position="365"/>
    </location>
</feature>
<evidence type="ECO:0000313" key="8">
    <source>
        <dbReference type="Proteomes" id="UP000182444"/>
    </source>
</evidence>
<feature type="region of interest" description="Disordered" evidence="4">
    <location>
        <begin position="299"/>
        <end position="321"/>
    </location>
</feature>
<dbReference type="EMBL" id="CP017558">
    <property type="protein sequence ID" value="AOW07571.1"/>
    <property type="molecule type" value="Genomic_DNA"/>
</dbReference>
<reference evidence="6 8" key="1">
    <citation type="journal article" date="2016" name="PLoS ONE">
        <title>Sequence Assembly of Yarrowia lipolytica Strain W29/CLIB89 Shows Transposable Element Diversity.</title>
        <authorList>
            <person name="Magnan C."/>
            <person name="Yu J."/>
            <person name="Chang I."/>
            <person name="Jahn E."/>
            <person name="Kanomata Y."/>
            <person name="Wu J."/>
            <person name="Zeller M."/>
            <person name="Oakes M."/>
            <person name="Baldi P."/>
            <person name="Sandmeyer S."/>
        </authorList>
    </citation>
    <scope>NUCLEOTIDE SEQUENCE [LARGE SCALE GENOMIC DNA]</scope>
    <source>
        <strain evidence="6">CLIB89</strain>
        <strain evidence="8">CLIB89(W29)</strain>
    </source>
</reference>
<feature type="domain" description="CST complex subunit Stn1 N-terminal" evidence="5">
    <location>
        <begin position="4"/>
        <end position="120"/>
    </location>
</feature>
<feature type="compositionally biased region" description="Low complexity" evidence="4">
    <location>
        <begin position="462"/>
        <end position="479"/>
    </location>
</feature>
<dbReference type="Proteomes" id="UP000256601">
    <property type="component" value="Unassembled WGS sequence"/>
</dbReference>
<dbReference type="InterPro" id="IPR012340">
    <property type="entry name" value="NA-bd_OB-fold"/>
</dbReference>
<feature type="compositionally biased region" description="Low complexity" evidence="4">
    <location>
        <begin position="415"/>
        <end position="444"/>
    </location>
</feature>
<dbReference type="VEuPathDB" id="FungiDB:YALI1_F29828g"/>
<feature type="region of interest" description="Disordered" evidence="4">
    <location>
        <begin position="339"/>
        <end position="396"/>
    </location>
</feature>
<reference evidence="7 9" key="2">
    <citation type="submission" date="2018-07" db="EMBL/GenBank/DDBJ databases">
        <title>Draft Genome Assemblies for Five Robust Yarrowia lipolytica Strains Exhibiting High Lipid Production and Pentose Sugar Utilization and Sugar Alcohol Secretion from Undetoxified Lignocellulosic Biomass Hydrolysates.</title>
        <authorList>
            <consortium name="DOE Joint Genome Institute"/>
            <person name="Walker C."/>
            <person name="Ryu S."/>
            <person name="Na H."/>
            <person name="Zane M."/>
            <person name="LaButti K."/>
            <person name="Lipzen A."/>
            <person name="Haridas S."/>
            <person name="Barry K."/>
            <person name="Grigoriev I.V."/>
            <person name="Quarterman J."/>
            <person name="Slininger P."/>
            <person name="Dien B."/>
            <person name="Trinh C.T."/>
        </authorList>
    </citation>
    <scope>NUCLEOTIDE SEQUENCE [LARGE SCALE GENOMIC DNA]</scope>
    <source>
        <strain evidence="7 9">YB392</strain>
    </source>
</reference>
<evidence type="ECO:0000256" key="3">
    <source>
        <dbReference type="ARBA" id="ARBA00022895"/>
    </source>
</evidence>
<evidence type="ECO:0000313" key="9">
    <source>
        <dbReference type="Proteomes" id="UP000256601"/>
    </source>
</evidence>
<gene>
    <name evidence="7" type="ORF">B0I71DRAFT_127682</name>
    <name evidence="6" type="ORF">YALI1_F29828g</name>
</gene>
<dbReference type="EMBL" id="KZ857326">
    <property type="protein sequence ID" value="RDW28337.1"/>
    <property type="molecule type" value="Genomic_DNA"/>
</dbReference>
<dbReference type="Gene3D" id="2.40.50.140">
    <property type="entry name" value="Nucleic acid-binding proteins"/>
    <property type="match status" value="1"/>
</dbReference>
<feature type="region of interest" description="Disordered" evidence="4">
    <location>
        <begin position="411"/>
        <end position="502"/>
    </location>
</feature>
<evidence type="ECO:0000313" key="7">
    <source>
        <dbReference type="EMBL" id="RDW28337.1"/>
    </source>
</evidence>
<evidence type="ECO:0000256" key="4">
    <source>
        <dbReference type="SAM" id="MobiDB-lite"/>
    </source>
</evidence>
<keyword evidence="2" id="KW-0158">Chromosome</keyword>
<feature type="compositionally biased region" description="Basic and acidic residues" evidence="4">
    <location>
        <begin position="302"/>
        <end position="321"/>
    </location>
</feature>
<protein>
    <recommendedName>
        <fullName evidence="5">CST complex subunit Stn1 N-terminal domain-containing protein</fullName>
    </recommendedName>
</protein>
<feature type="region of interest" description="Disordered" evidence="4">
    <location>
        <begin position="212"/>
        <end position="250"/>
    </location>
</feature>
<name>A0A1D8NPK8_YARLL</name>
<dbReference type="KEGG" id="yli:2908815"/>